<name>A0A088GET3_9LACO</name>
<keyword evidence="4 7" id="KW-0732">Signal</keyword>
<dbReference type="AlphaFoldDB" id="A0A088GET3"/>
<keyword evidence="11" id="KW-1185">Reference proteome</keyword>
<dbReference type="InterPro" id="IPR008456">
    <property type="entry name" value="Collagen-bd_dom"/>
</dbReference>
<evidence type="ECO:0000256" key="2">
    <source>
        <dbReference type="ARBA" id="ARBA00022512"/>
    </source>
</evidence>
<dbReference type="InterPro" id="IPR009459">
    <property type="entry name" value="MucBP_dom"/>
</dbReference>
<evidence type="ECO:0000256" key="6">
    <source>
        <dbReference type="ARBA" id="ARBA00023088"/>
    </source>
</evidence>
<gene>
    <name evidence="10" type="primary">inlJ</name>
    <name evidence="10" type="ORF">WS74_0361</name>
</gene>
<feature type="domain" description="Collagen binding" evidence="8">
    <location>
        <begin position="177"/>
        <end position="288"/>
    </location>
</feature>
<dbReference type="InterPro" id="IPR011252">
    <property type="entry name" value="Fibrogen-bd_dom1"/>
</dbReference>
<feature type="domain" description="MucBP" evidence="9">
    <location>
        <begin position="629"/>
        <end position="670"/>
    </location>
</feature>
<feature type="domain" description="MucBP" evidence="9">
    <location>
        <begin position="399"/>
        <end position="464"/>
    </location>
</feature>
<dbReference type="Pfam" id="PF05737">
    <property type="entry name" value="Collagen_bind"/>
    <property type="match status" value="1"/>
</dbReference>
<dbReference type="Gene3D" id="2.60.40.1280">
    <property type="match status" value="1"/>
</dbReference>
<reference evidence="10 11" key="1">
    <citation type="journal article" date="2014" name="Genome Announc.">
        <title>Complete Genome Sequences of Fish Pathogenic Weissella ceti Strains WS74 and WS105.</title>
        <authorList>
            <person name="Figueiredo H.C."/>
            <person name="Leal C.A."/>
            <person name="Dorella F.A."/>
            <person name="Carvalho A.F."/>
            <person name="Soares S.C."/>
            <person name="Pereira F.L."/>
            <person name="Azevedo V.A."/>
        </authorList>
    </citation>
    <scope>NUCLEOTIDE SEQUENCE [LARGE SCALE GENOMIC DNA]</scope>
    <source>
        <strain evidence="10 11">WS74</strain>
    </source>
</reference>
<evidence type="ECO:0000313" key="11">
    <source>
        <dbReference type="Proteomes" id="UP000029079"/>
    </source>
</evidence>
<dbReference type="KEGG" id="wct:WS74_0361"/>
<protein>
    <submittedName>
        <fullName evidence="10">Internalin-J</fullName>
    </submittedName>
</protein>
<dbReference type="GO" id="GO:0005518">
    <property type="term" value="F:collagen binding"/>
    <property type="evidence" value="ECO:0007669"/>
    <property type="project" value="InterPro"/>
</dbReference>
<dbReference type="SUPFAM" id="SSF49401">
    <property type="entry name" value="Bacterial adhesins"/>
    <property type="match status" value="2"/>
</dbReference>
<accession>A0A088GET3</accession>
<dbReference type="InterPro" id="IPR008966">
    <property type="entry name" value="Adhesion_dom_sf"/>
</dbReference>
<evidence type="ECO:0000313" key="10">
    <source>
        <dbReference type="EMBL" id="AIM62613.1"/>
    </source>
</evidence>
<feature type="domain" description="MucBP" evidence="9">
    <location>
        <begin position="323"/>
        <end position="387"/>
    </location>
</feature>
<evidence type="ECO:0000256" key="3">
    <source>
        <dbReference type="ARBA" id="ARBA00022525"/>
    </source>
</evidence>
<keyword evidence="5" id="KW-0677">Repeat</keyword>
<keyword evidence="3" id="KW-0964">Secreted</keyword>
<evidence type="ECO:0000256" key="4">
    <source>
        <dbReference type="ARBA" id="ARBA00022729"/>
    </source>
</evidence>
<dbReference type="RefSeq" id="WP_038536146.1">
    <property type="nucleotide sequence ID" value="NZ_CP009223.1"/>
</dbReference>
<dbReference type="Proteomes" id="UP000029079">
    <property type="component" value="Chromosome"/>
</dbReference>
<keyword evidence="2" id="KW-0134">Cell wall</keyword>
<feature type="domain" description="MucBP" evidence="9">
    <location>
        <begin position="552"/>
        <end position="617"/>
    </location>
</feature>
<organism evidence="10 11">
    <name type="scientific">Weissella ceti</name>
    <dbReference type="NCBI Taxonomy" id="759620"/>
    <lineage>
        <taxon>Bacteria</taxon>
        <taxon>Bacillati</taxon>
        <taxon>Bacillota</taxon>
        <taxon>Bacilli</taxon>
        <taxon>Lactobacillales</taxon>
        <taxon>Lactobacillaceae</taxon>
        <taxon>Weissella</taxon>
    </lineage>
</organism>
<evidence type="ECO:0000256" key="1">
    <source>
        <dbReference type="ARBA" id="ARBA00004191"/>
    </source>
</evidence>
<dbReference type="EMBL" id="CP009223">
    <property type="protein sequence ID" value="AIM62613.1"/>
    <property type="molecule type" value="Genomic_DNA"/>
</dbReference>
<dbReference type="STRING" id="759620.WS105_0359"/>
<proteinExistence type="predicted"/>
<dbReference type="Gene3D" id="2.60.40.740">
    <property type="match status" value="1"/>
</dbReference>
<feature type="domain" description="MucBP" evidence="9">
    <location>
        <begin position="475"/>
        <end position="540"/>
    </location>
</feature>
<dbReference type="Pfam" id="PF06458">
    <property type="entry name" value="MucBP"/>
    <property type="match status" value="5"/>
</dbReference>
<feature type="signal peptide" evidence="7">
    <location>
        <begin position="1"/>
        <end position="28"/>
    </location>
</feature>
<comment type="subcellular location">
    <subcellularLocation>
        <location evidence="1">Secreted</location>
        <location evidence="1">Cell wall</location>
    </subcellularLocation>
</comment>
<evidence type="ECO:0000256" key="5">
    <source>
        <dbReference type="ARBA" id="ARBA00022737"/>
    </source>
</evidence>
<evidence type="ECO:0000259" key="9">
    <source>
        <dbReference type="Pfam" id="PF06458"/>
    </source>
</evidence>
<evidence type="ECO:0000259" key="8">
    <source>
        <dbReference type="Pfam" id="PF05737"/>
    </source>
</evidence>
<feature type="chain" id="PRO_5001837272" evidence="7">
    <location>
        <begin position="29"/>
        <end position="671"/>
    </location>
</feature>
<sequence>MAKSIKKMFIIMMAMVLSFSGVPASVFAADLNPGDYVDKVQYGKEEVTSGDYVSLRVDFSEKGVEGEPGAKLFAAGDTVTLPLPPELKALKQNIKLGEYGEVVVTGDKMVITFNDKATTMEHIKGYFEIELFVERVEDGSEQDVVADLNTGLGTKLKVKGYPIREGGEEGERGRYDFGYKGGNVNRDEPTIIDWYIVANANQDELNDDIIIKDVFGEGQSMVDGTFTIMYEKPEEAEGIKFVPNGSGFDLVISKDFANKRSVQMSYQTKINDDSKKQKIFKNEAEIKFDSAIDGKGEFTAKSEVQNRLSVDGGAEGDQVFELVVEYQDEDGNTIAPSTAPKDYTDGADYTTDPIDIDGYEFVKVDENNDPQNGKINGKDAKVIYVYKKKAEEPKQHKLDVIYVDEEGNEISEPDATKTLDDKSDYKTTQKDIDGYEFVKVDEENGDKANGTIDGKDAKVIYVYKKKEEPKQHKLDVIYVDEDGKEIAPADETKTLDDKSDYKTTQKDIDGYEFVKVDEENGDKANGTIDGKDAKVIYVYKKKAEEPKQHKLDVIYVDEDGKEIAPADETKTLDDKSDYKTTQKDIDGYEFVKVDEENGDKANGTIDGKDAKVIYVYKKKAEEPKQHKLDVIYVDEDGKEIAPADATKTLDDKSDYKTTQKDIDGYEFVKVD</sequence>
<keyword evidence="6" id="KW-0572">Peptidoglycan-anchor</keyword>
<dbReference type="Gene3D" id="3.10.20.320">
    <property type="entry name" value="Putative peptidoglycan bound protein (lpxtg motif)"/>
    <property type="match status" value="5"/>
</dbReference>
<evidence type="ECO:0000256" key="7">
    <source>
        <dbReference type="SAM" id="SignalP"/>
    </source>
</evidence>
<reference evidence="11" key="2">
    <citation type="submission" date="2014-08" db="EMBL/GenBank/DDBJ databases">
        <title>Complete genome of Weissella ceti strain WS74 isolated from diseased rainbow trout in Brazil.</title>
        <authorList>
            <person name="Figueiredo H.C.P."/>
            <person name="Leal C.A.G."/>
            <person name="Pereira F.L."/>
            <person name="Soares S.C."/>
            <person name="Dorella F.A."/>
            <person name="Carvalho A.F."/>
            <person name="Azevedo V.A.C."/>
        </authorList>
    </citation>
    <scope>NUCLEOTIDE SEQUENCE [LARGE SCALE GENOMIC DNA]</scope>
    <source>
        <strain evidence="11">WS74</strain>
    </source>
</reference>
<dbReference type="GO" id="GO:0007155">
    <property type="term" value="P:cell adhesion"/>
    <property type="evidence" value="ECO:0007669"/>
    <property type="project" value="InterPro"/>
</dbReference>